<dbReference type="Proteomes" id="UP000314986">
    <property type="component" value="Unassembled WGS sequence"/>
</dbReference>
<dbReference type="OrthoDB" id="10003267at2759"/>
<keyword evidence="1" id="KW-0175">Coiled coil</keyword>
<accession>V9KUV6</accession>
<dbReference type="PANTHER" id="PTHR28574:SF1">
    <property type="entry name" value="RIKEN CDNA 6820408C15 GENE"/>
    <property type="match status" value="1"/>
</dbReference>
<dbReference type="EMBL" id="JW869850">
    <property type="protein sequence ID" value="AFP02368.1"/>
    <property type="molecule type" value="mRNA"/>
</dbReference>
<reference evidence="5" key="2">
    <citation type="journal article" date="2007" name="PLoS Biol.">
        <title>Survey sequencing and comparative analysis of the elephant shark (Callorhinchus milii) genome.</title>
        <authorList>
            <person name="Venkatesh B."/>
            <person name="Kirkness E.F."/>
            <person name="Loh Y.H."/>
            <person name="Halpern A.L."/>
            <person name="Lee A.P."/>
            <person name="Johnson J."/>
            <person name="Dandona N."/>
            <person name="Viswanathan L.D."/>
            <person name="Tay A."/>
            <person name="Venter J.C."/>
            <person name="Strausberg R.L."/>
            <person name="Brenner S."/>
        </authorList>
    </citation>
    <scope>NUCLEOTIDE SEQUENCE [LARGE SCALE GENOMIC DNA]</scope>
</reference>
<feature type="region of interest" description="Disordered" evidence="2">
    <location>
        <begin position="1"/>
        <end position="46"/>
    </location>
</feature>
<dbReference type="RefSeq" id="XP_007906867.1">
    <property type="nucleotide sequence ID" value="XM_007908676.2"/>
</dbReference>
<reference evidence="5" key="1">
    <citation type="journal article" date="2006" name="Science">
        <title>Ancient noncoding elements conserved in the human genome.</title>
        <authorList>
            <person name="Venkatesh B."/>
            <person name="Kirkness E.F."/>
            <person name="Loh Y.H."/>
            <person name="Halpern A.L."/>
            <person name="Lee A.P."/>
            <person name="Johnson J."/>
            <person name="Dandona N."/>
            <person name="Viswanathan L.D."/>
            <person name="Tay A."/>
            <person name="Venter J.C."/>
            <person name="Strausberg R.L."/>
            <person name="Brenner S."/>
        </authorList>
    </citation>
    <scope>NUCLEOTIDE SEQUENCE [LARGE SCALE GENOMIC DNA]</scope>
</reference>
<dbReference type="AlphaFoldDB" id="V9KUV6"/>
<dbReference type="OMA" id="LWATPHH"/>
<feature type="coiled-coil region" evidence="1">
    <location>
        <begin position="238"/>
        <end position="272"/>
    </location>
</feature>
<evidence type="ECO:0000256" key="1">
    <source>
        <dbReference type="SAM" id="Coils"/>
    </source>
</evidence>
<dbReference type="InterPro" id="IPR029236">
    <property type="entry name" value="DUF4618"/>
</dbReference>
<dbReference type="Ensembl" id="ENSCMIT00000005879.1">
    <property type="protein sequence ID" value="ENSCMIP00000005686.1"/>
    <property type="gene ID" value="ENSCMIG00000003292.1"/>
</dbReference>
<dbReference type="STRING" id="7868.ENSCMIP00000005686"/>
<feature type="compositionally biased region" description="Basic and acidic residues" evidence="2">
    <location>
        <begin position="37"/>
        <end position="46"/>
    </location>
</feature>
<sequence length="421" mass="49132">MERNPESGARGGLSPIEAHGQSQGQGPWNKDGWLSESKPETEHSLVKSLEREFHLMDYSPWERTAKQENEKEFDTTNMSFPPIRWSPGALRRHLKLLKKDKRKSAVFISTPQDQKKLEGTQVCTSKLCSLQCSHAWSKKRILRSDDVCLLDVKQKVKILKYLILAKKKEMTEYEQHCSILKEMNIKKTKEITMSDDAAMMDARHLLVQYEKLRIGISGIGEWERQDIESAKSDFEATEKMVAENLKEIEDKMQEVNAKIQKARQELRTLKTYKDKEFPVNALRIAELQREVKKLPQIQQAEREEVEGFAQTEMRKLEATVKETEEEILIKVAKDKIRFIPSGLQQLLFHNAVMKKEIEIHKEMNQEIEMSNLELEKKLLHLQETKIDTRKEIFSDVLKKEPHCTPDMDVVLDIPREEWLPI</sequence>
<dbReference type="PANTHER" id="PTHR28574">
    <property type="entry name" value="RIKEN CDNA 6820408C15"/>
    <property type="match status" value="1"/>
</dbReference>
<gene>
    <name evidence="4" type="primary">cunh20orf96</name>
</gene>
<evidence type="ECO:0000313" key="5">
    <source>
        <dbReference type="Proteomes" id="UP000314986"/>
    </source>
</evidence>
<evidence type="ECO:0000313" key="4">
    <source>
        <dbReference type="Ensembl" id="ENSCMIP00000005686.1"/>
    </source>
</evidence>
<reference evidence="4" key="4">
    <citation type="submission" date="2025-05" db="UniProtKB">
        <authorList>
            <consortium name="Ensembl"/>
        </authorList>
    </citation>
    <scope>IDENTIFICATION</scope>
</reference>
<feature type="coiled-coil region" evidence="1">
    <location>
        <begin position="357"/>
        <end position="384"/>
    </location>
</feature>
<evidence type="ECO:0000313" key="3">
    <source>
        <dbReference type="EMBL" id="AFP02368.1"/>
    </source>
</evidence>
<dbReference type="Pfam" id="PF15397">
    <property type="entry name" value="DUF4618"/>
    <property type="match status" value="1"/>
</dbReference>
<evidence type="ECO:0000256" key="2">
    <source>
        <dbReference type="SAM" id="MobiDB-lite"/>
    </source>
</evidence>
<reference evidence="3 5" key="3">
    <citation type="journal article" date="2014" name="Nature">
        <title>Elephant shark genome provides unique insights into gnathostome evolution.</title>
        <authorList>
            <consortium name="International Elephant Shark Genome Sequencing Consortium"/>
            <person name="Venkatesh B."/>
            <person name="Lee A.P."/>
            <person name="Ravi V."/>
            <person name="Maurya A.K."/>
            <person name="Lian M.M."/>
            <person name="Swann J.B."/>
            <person name="Ohta Y."/>
            <person name="Flajnik M.F."/>
            <person name="Sutoh Y."/>
            <person name="Kasahara M."/>
            <person name="Hoon S."/>
            <person name="Gangu V."/>
            <person name="Roy S.W."/>
            <person name="Irimia M."/>
            <person name="Korzh V."/>
            <person name="Kondrychyn I."/>
            <person name="Lim Z.W."/>
            <person name="Tay B.H."/>
            <person name="Tohari S."/>
            <person name="Kong K.W."/>
            <person name="Ho S."/>
            <person name="Lorente-Galdos B."/>
            <person name="Quilez J."/>
            <person name="Marques-Bonet T."/>
            <person name="Raney B.J."/>
            <person name="Ingham P.W."/>
            <person name="Tay A."/>
            <person name="Hillier L.W."/>
            <person name="Minx P."/>
            <person name="Boehm T."/>
            <person name="Wilson R.K."/>
            <person name="Brenner S."/>
            <person name="Warren W.C."/>
        </authorList>
    </citation>
    <scope>NUCLEOTIDE SEQUENCE</scope>
    <source>
        <tissue evidence="3">Ovary</tissue>
    </source>
</reference>
<name>V9KUV6_CALMI</name>
<dbReference type="KEGG" id="cmk:103188630"/>
<protein>
    <submittedName>
        <fullName evidence="3 4">Uncharacterized protein</fullName>
    </submittedName>
</protein>
<proteinExistence type="evidence at transcript level"/>
<organism evidence="3">
    <name type="scientific">Callorhinchus milii</name>
    <name type="common">Ghost shark</name>
    <dbReference type="NCBI Taxonomy" id="7868"/>
    <lineage>
        <taxon>Eukaryota</taxon>
        <taxon>Metazoa</taxon>
        <taxon>Chordata</taxon>
        <taxon>Craniata</taxon>
        <taxon>Vertebrata</taxon>
        <taxon>Chondrichthyes</taxon>
        <taxon>Holocephali</taxon>
        <taxon>Chimaeriformes</taxon>
        <taxon>Callorhinchidae</taxon>
        <taxon>Callorhinchus</taxon>
    </lineage>
</organism>
<dbReference type="GeneTree" id="ENSGT00940000166479"/>
<keyword evidence="5" id="KW-1185">Reference proteome</keyword>
<feature type="coiled-coil region" evidence="1">
    <location>
        <begin position="306"/>
        <end position="333"/>
    </location>
</feature>
<dbReference type="GeneID" id="103188630"/>